<dbReference type="PANTHER" id="PTHR12868:SF0">
    <property type="entry name" value="NADH DEHYDROGENASE [UBIQUINONE] 1 BETA SUBCOMPLEX SUBUNIT 9"/>
    <property type="match status" value="1"/>
</dbReference>
<keyword evidence="9" id="KW-0999">Mitochondrion inner membrane</keyword>
<evidence type="ECO:0000256" key="10">
    <source>
        <dbReference type="ARBA" id="ARBA00022982"/>
    </source>
</evidence>
<evidence type="ECO:0000256" key="13">
    <source>
        <dbReference type="ARBA" id="ARBA00023136"/>
    </source>
</evidence>
<keyword evidence="7" id="KW-0597">Phosphoprotein</keyword>
<comment type="similarity">
    <text evidence="3">Belongs to the complex I LYR family.</text>
</comment>
<dbReference type="CDD" id="cd20263">
    <property type="entry name" value="Complex1_LYR_NDUFB9_LYRM3"/>
    <property type="match status" value="1"/>
</dbReference>
<dbReference type="GO" id="GO:0005743">
    <property type="term" value="C:mitochondrial inner membrane"/>
    <property type="evidence" value="ECO:0007669"/>
    <property type="project" value="UniProtKB-SubCell"/>
</dbReference>
<evidence type="ECO:0000256" key="11">
    <source>
        <dbReference type="ARBA" id="ARBA00022990"/>
    </source>
</evidence>
<dbReference type="WBParaSite" id="TREG1_20800.1">
    <property type="protein sequence ID" value="TREG1_20800.1"/>
    <property type="gene ID" value="TREG1_20800"/>
</dbReference>
<evidence type="ECO:0000256" key="6">
    <source>
        <dbReference type="ARBA" id="ARBA00022448"/>
    </source>
</evidence>
<keyword evidence="11" id="KW-0007">Acetylation</keyword>
<evidence type="ECO:0000256" key="15">
    <source>
        <dbReference type="ARBA" id="ARBA00032528"/>
    </source>
</evidence>
<name>A0AA85JJV9_TRIRE</name>
<evidence type="ECO:0000256" key="8">
    <source>
        <dbReference type="ARBA" id="ARBA00022660"/>
    </source>
</evidence>
<dbReference type="InterPro" id="IPR045292">
    <property type="entry name" value="Complex1_LYR_NDUFB9_LYRM3"/>
</dbReference>
<organism evidence="17 18">
    <name type="scientific">Trichobilharzia regenti</name>
    <name type="common">Nasal bird schistosome</name>
    <dbReference type="NCBI Taxonomy" id="157069"/>
    <lineage>
        <taxon>Eukaryota</taxon>
        <taxon>Metazoa</taxon>
        <taxon>Spiralia</taxon>
        <taxon>Lophotrochozoa</taxon>
        <taxon>Platyhelminthes</taxon>
        <taxon>Trematoda</taxon>
        <taxon>Digenea</taxon>
        <taxon>Strigeidida</taxon>
        <taxon>Schistosomatoidea</taxon>
        <taxon>Schistosomatidae</taxon>
        <taxon>Trichobilharzia</taxon>
    </lineage>
</organism>
<evidence type="ECO:0000256" key="5">
    <source>
        <dbReference type="ARBA" id="ARBA00018684"/>
    </source>
</evidence>
<evidence type="ECO:0000256" key="9">
    <source>
        <dbReference type="ARBA" id="ARBA00022792"/>
    </source>
</evidence>
<reference evidence="18" key="2">
    <citation type="submission" date="2023-11" db="UniProtKB">
        <authorList>
            <consortium name="WormBaseParasite"/>
        </authorList>
    </citation>
    <scope>IDENTIFICATION</scope>
</reference>
<dbReference type="InterPro" id="IPR033034">
    <property type="entry name" value="NDUFB9"/>
</dbReference>
<reference evidence="17" key="1">
    <citation type="submission" date="2022-06" db="EMBL/GenBank/DDBJ databases">
        <authorList>
            <person name="Berger JAMES D."/>
            <person name="Berger JAMES D."/>
        </authorList>
    </citation>
    <scope>NUCLEOTIDE SEQUENCE [LARGE SCALE GENOMIC DNA]</scope>
</reference>
<evidence type="ECO:0000256" key="14">
    <source>
        <dbReference type="ARBA" id="ARBA00030192"/>
    </source>
</evidence>
<evidence type="ECO:0000256" key="1">
    <source>
        <dbReference type="ARBA" id="ARBA00002920"/>
    </source>
</evidence>
<evidence type="ECO:0000256" key="3">
    <source>
        <dbReference type="ARBA" id="ARBA00009508"/>
    </source>
</evidence>
<comment type="subcellular location">
    <subcellularLocation>
        <location evidence="2">Mitochondrion inner membrane</location>
        <topology evidence="2">Peripheral membrane protein</topology>
        <orientation evidence="2">Matrix side</orientation>
    </subcellularLocation>
</comment>
<dbReference type="GO" id="GO:0006120">
    <property type="term" value="P:mitochondrial electron transport, NADH to ubiquinone"/>
    <property type="evidence" value="ECO:0007669"/>
    <property type="project" value="InterPro"/>
</dbReference>
<keyword evidence="17" id="KW-1185">Reference proteome</keyword>
<dbReference type="Pfam" id="PF05347">
    <property type="entry name" value="Complex1_LYR"/>
    <property type="match status" value="1"/>
</dbReference>
<accession>A0AA85JJV9</accession>
<keyword evidence="12" id="KW-0496">Mitochondrion</keyword>
<dbReference type="InterPro" id="IPR008011">
    <property type="entry name" value="Complex1_LYR_dom"/>
</dbReference>
<proteinExistence type="inferred from homology"/>
<evidence type="ECO:0000256" key="2">
    <source>
        <dbReference type="ARBA" id="ARBA00004443"/>
    </source>
</evidence>
<protein>
    <recommendedName>
        <fullName evidence="5">NADH dehydrogenase [ubiquinone] 1 beta subcomplex subunit 9</fullName>
    </recommendedName>
    <alternativeName>
        <fullName evidence="14">Complex I-B22</fullName>
    </alternativeName>
    <alternativeName>
        <fullName evidence="15">NADH-ubiquinone oxidoreductase B22 subunit</fullName>
    </alternativeName>
</protein>
<dbReference type="AlphaFoldDB" id="A0AA85JJV9"/>
<evidence type="ECO:0000256" key="12">
    <source>
        <dbReference type="ARBA" id="ARBA00023128"/>
    </source>
</evidence>
<evidence type="ECO:0000259" key="16">
    <source>
        <dbReference type="Pfam" id="PF05347"/>
    </source>
</evidence>
<evidence type="ECO:0000313" key="18">
    <source>
        <dbReference type="WBParaSite" id="TREG1_20800.1"/>
    </source>
</evidence>
<feature type="domain" description="Complex 1 LYR protein" evidence="16">
    <location>
        <begin position="20"/>
        <end position="77"/>
    </location>
</feature>
<keyword evidence="6" id="KW-0813">Transport</keyword>
<comment type="function">
    <text evidence="1">Accessory subunit of the mitochondrial membrane respiratory chain NADH dehydrogenase (Complex I), that is believed to be not involved in catalysis. Complex I functions in the transfer of electrons from NADH to the respiratory chain. The immediate electron acceptor for the enzyme is believed to be ubiquinone.</text>
</comment>
<keyword evidence="10" id="KW-0249">Electron transport</keyword>
<evidence type="ECO:0000313" key="17">
    <source>
        <dbReference type="Proteomes" id="UP000050795"/>
    </source>
</evidence>
<dbReference type="Proteomes" id="UP000050795">
    <property type="component" value="Unassembled WGS sequence"/>
</dbReference>
<evidence type="ECO:0000256" key="7">
    <source>
        <dbReference type="ARBA" id="ARBA00022553"/>
    </source>
</evidence>
<dbReference type="PANTHER" id="PTHR12868">
    <property type="entry name" value="NADH-UBIQUINONE OXIDOREDUCTASE B22 SUBUNIT"/>
    <property type="match status" value="1"/>
</dbReference>
<keyword evidence="13" id="KW-0472">Membrane</keyword>
<keyword evidence="8" id="KW-0679">Respiratory chain</keyword>
<evidence type="ECO:0000256" key="4">
    <source>
        <dbReference type="ARBA" id="ARBA00011790"/>
    </source>
</evidence>
<sequence>MSVTKVPPHLTRRLLSHGERVCQLYKAVLYDLKSKNNHILKYRYNAVLARARFDENKDIKDEVLARKLLEDGWAELNATKHPHPFTYPTSPAGAAYERTPVFNDAEYDMWHPLEKQQYPDYFARREKRKKEFIDAWVKRYGAVSEK</sequence>
<comment type="subunit">
    <text evidence="4">Mammalian complex I is composed of 45 different subunits.</text>
</comment>